<name>A0ABN1I1B8_9GAMM</name>
<dbReference type="RefSeq" id="WP_343800843.1">
    <property type="nucleotide sequence ID" value="NZ_BAAAET010000001.1"/>
</dbReference>
<protein>
    <recommendedName>
        <fullName evidence="3">Alpha/beta hydrolase</fullName>
    </recommendedName>
</protein>
<sequence>MRELQKRYQRGRIPFTACQADPRFSYCLYVPSCHLEQRQAEAPLLVVVHGSGRTAEGFRDAFIEFAEEHGCVVLAPLFPRGAVSADEPDGYKLQPPLGYRYDQVLLSIIEEVAAEYRTAREFYLYGFSGGAQFAHRFAYLHPGRLKAVSIHAPGQICLPHNIGPFFDVSNMEMLRNVRVHMAVGCEDTHSIQPEMPDNQGRSRRTLLLELCEAWEQQGIGVELDEVPGIAHDGFALLPAGQRFFARLLLPDGSGEQYQANADY</sequence>
<organism evidence="1 2">
    <name type="scientific">Marinobacterium maritimum</name>
    <dbReference type="NCBI Taxonomy" id="500162"/>
    <lineage>
        <taxon>Bacteria</taxon>
        <taxon>Pseudomonadati</taxon>
        <taxon>Pseudomonadota</taxon>
        <taxon>Gammaproteobacteria</taxon>
        <taxon>Oceanospirillales</taxon>
        <taxon>Oceanospirillaceae</taxon>
        <taxon>Marinobacterium</taxon>
    </lineage>
</organism>
<keyword evidence="2" id="KW-1185">Reference proteome</keyword>
<reference evidence="1 2" key="1">
    <citation type="journal article" date="2019" name="Int. J. Syst. Evol. Microbiol.">
        <title>The Global Catalogue of Microorganisms (GCM) 10K type strain sequencing project: providing services to taxonomists for standard genome sequencing and annotation.</title>
        <authorList>
            <consortium name="The Broad Institute Genomics Platform"/>
            <consortium name="The Broad Institute Genome Sequencing Center for Infectious Disease"/>
            <person name="Wu L."/>
            <person name="Ma J."/>
        </authorList>
    </citation>
    <scope>NUCLEOTIDE SEQUENCE [LARGE SCALE GENOMIC DNA]</scope>
    <source>
        <strain evidence="1 2">JCM 15134</strain>
    </source>
</reference>
<dbReference type="EMBL" id="BAAAET010000001">
    <property type="protein sequence ID" value="GAA0680918.1"/>
    <property type="molecule type" value="Genomic_DNA"/>
</dbReference>
<gene>
    <name evidence="1" type="ORF">GCM10009104_01750</name>
</gene>
<dbReference type="Proteomes" id="UP001499915">
    <property type="component" value="Unassembled WGS sequence"/>
</dbReference>
<dbReference type="InterPro" id="IPR029058">
    <property type="entry name" value="AB_hydrolase_fold"/>
</dbReference>
<evidence type="ECO:0008006" key="3">
    <source>
        <dbReference type="Google" id="ProtNLM"/>
    </source>
</evidence>
<proteinExistence type="predicted"/>
<evidence type="ECO:0000313" key="2">
    <source>
        <dbReference type="Proteomes" id="UP001499915"/>
    </source>
</evidence>
<accession>A0ABN1I1B8</accession>
<evidence type="ECO:0000313" key="1">
    <source>
        <dbReference type="EMBL" id="GAA0680918.1"/>
    </source>
</evidence>
<dbReference type="Gene3D" id="3.40.50.1820">
    <property type="entry name" value="alpha/beta hydrolase"/>
    <property type="match status" value="1"/>
</dbReference>
<comment type="caution">
    <text evidence="1">The sequence shown here is derived from an EMBL/GenBank/DDBJ whole genome shotgun (WGS) entry which is preliminary data.</text>
</comment>
<dbReference type="SUPFAM" id="SSF53474">
    <property type="entry name" value="alpha/beta-Hydrolases"/>
    <property type="match status" value="1"/>
</dbReference>